<keyword evidence="1" id="KW-0378">Hydrolase</keyword>
<dbReference type="SUPFAM" id="SSF52540">
    <property type="entry name" value="P-loop containing nucleoside triphosphate hydrolases"/>
    <property type="match status" value="1"/>
</dbReference>
<comment type="caution">
    <text evidence="3">The sequence shown here is derived from an EMBL/GenBank/DDBJ whole genome shotgun (WGS) entry which is preliminary data.</text>
</comment>
<organism evidence="3 4">
    <name type="scientific">Cirrhinus mrigala</name>
    <name type="common">Mrigala</name>
    <dbReference type="NCBI Taxonomy" id="683832"/>
    <lineage>
        <taxon>Eukaryota</taxon>
        <taxon>Metazoa</taxon>
        <taxon>Chordata</taxon>
        <taxon>Craniata</taxon>
        <taxon>Vertebrata</taxon>
        <taxon>Euteleostomi</taxon>
        <taxon>Actinopterygii</taxon>
        <taxon>Neopterygii</taxon>
        <taxon>Teleostei</taxon>
        <taxon>Ostariophysi</taxon>
        <taxon>Cypriniformes</taxon>
        <taxon>Cyprinidae</taxon>
        <taxon>Labeoninae</taxon>
        <taxon>Labeonini</taxon>
        <taxon>Cirrhinus</taxon>
    </lineage>
</organism>
<dbReference type="EMBL" id="JAMKFB020000007">
    <property type="protein sequence ID" value="KAL0188898.1"/>
    <property type="molecule type" value="Genomic_DNA"/>
</dbReference>
<dbReference type="InterPro" id="IPR027417">
    <property type="entry name" value="P-loop_NTPase"/>
</dbReference>
<evidence type="ECO:0000313" key="4">
    <source>
        <dbReference type="Proteomes" id="UP001529510"/>
    </source>
</evidence>
<dbReference type="PROSITE" id="PS51194">
    <property type="entry name" value="HELICASE_CTER"/>
    <property type="match status" value="1"/>
</dbReference>
<dbReference type="SMART" id="SM00490">
    <property type="entry name" value="HELICc"/>
    <property type="match status" value="1"/>
</dbReference>
<evidence type="ECO:0000313" key="3">
    <source>
        <dbReference type="EMBL" id="KAL0188898.1"/>
    </source>
</evidence>
<dbReference type="GO" id="GO:0016787">
    <property type="term" value="F:hydrolase activity"/>
    <property type="evidence" value="ECO:0007669"/>
    <property type="project" value="UniProtKB-KW"/>
</dbReference>
<feature type="non-terminal residue" evidence="3">
    <location>
        <position position="1"/>
    </location>
</feature>
<evidence type="ECO:0000259" key="2">
    <source>
        <dbReference type="PROSITE" id="PS51194"/>
    </source>
</evidence>
<dbReference type="Pfam" id="PF00271">
    <property type="entry name" value="Helicase_C"/>
    <property type="match status" value="1"/>
</dbReference>
<feature type="domain" description="Helicase C-terminal" evidence="2">
    <location>
        <begin position="1"/>
        <end position="120"/>
    </location>
</feature>
<evidence type="ECO:0000256" key="1">
    <source>
        <dbReference type="ARBA" id="ARBA00022801"/>
    </source>
</evidence>
<dbReference type="CDD" id="cd18793">
    <property type="entry name" value="SF2_C_SNF"/>
    <property type="match status" value="1"/>
</dbReference>
<dbReference type="InterPro" id="IPR049730">
    <property type="entry name" value="SNF2/RAD54-like_C"/>
</dbReference>
<dbReference type="AlphaFoldDB" id="A0ABD0QT26"/>
<keyword evidence="4" id="KW-1185">Reference proteome</keyword>
<dbReference type="PANTHER" id="PTHR46850">
    <property type="entry name" value="CHROMODOMAIN-HELICASE-DNA-BINDING PROTEIN 9"/>
    <property type="match status" value="1"/>
</dbReference>
<proteinExistence type="predicted"/>
<dbReference type="Gene3D" id="3.40.50.300">
    <property type="entry name" value="P-loop containing nucleotide triphosphate hydrolases"/>
    <property type="match status" value="1"/>
</dbReference>
<name>A0ABD0QT26_CIRMR</name>
<protein>
    <recommendedName>
        <fullName evidence="2">Helicase C-terminal domain-containing protein</fullName>
    </recommendedName>
</protein>
<gene>
    <name evidence="3" type="ORF">M9458_015997</name>
</gene>
<reference evidence="3 4" key="1">
    <citation type="submission" date="2024-05" db="EMBL/GenBank/DDBJ databases">
        <title>Genome sequencing and assembly of Indian major carp, Cirrhinus mrigala (Hamilton, 1822).</title>
        <authorList>
            <person name="Mohindra V."/>
            <person name="Chowdhury L.M."/>
            <person name="Lal K."/>
            <person name="Jena J.K."/>
        </authorList>
    </citation>
    <scope>NUCLEOTIDE SEQUENCE [LARGE SCALE GENOMIC DNA]</scope>
    <source>
        <strain evidence="3">CM1030</strain>
        <tissue evidence="3">Blood</tissue>
    </source>
</reference>
<dbReference type="Proteomes" id="UP001529510">
    <property type="component" value="Unassembled WGS sequence"/>
</dbReference>
<dbReference type="InterPro" id="IPR001650">
    <property type="entry name" value="Helicase_C-like"/>
</dbReference>
<dbReference type="InterPro" id="IPR051493">
    <property type="entry name" value="CHD"/>
</dbReference>
<sequence>YLYERIDGRVRGNLRQAAIDRFSKPDSDRFVFLLCTRAGGLGINLTAADTCIIFDSDWNPQNDLQAQARCHRIGQNKAVKVYRLITRNSYEREMFDRASLKLGLDKAVLQSMSGRDNSLGGGGQMQQQLSKKEIEDLLRRGAYGAIMDEEDEGAKFCEEDIDQILQRRTKTITIESEGRGSTFAK</sequence>
<feature type="non-terminal residue" evidence="3">
    <location>
        <position position="185"/>
    </location>
</feature>
<accession>A0ABD0QT26</accession>
<dbReference type="PANTHER" id="PTHR46850:SF1">
    <property type="entry name" value="CHROMODOMAIN-HELICASE-DNA-BINDING PROTEIN 9"/>
    <property type="match status" value="1"/>
</dbReference>